<feature type="domain" description="Peptidase M16 middle/third" evidence="11">
    <location>
        <begin position="560"/>
        <end position="840"/>
    </location>
</feature>
<evidence type="ECO:0000256" key="5">
    <source>
        <dbReference type="ARBA" id="ARBA00022833"/>
    </source>
</evidence>
<dbReference type="SUPFAM" id="SSF63411">
    <property type="entry name" value="LuxS/MPP-like metallohydrolase"/>
    <property type="match status" value="4"/>
</dbReference>
<dbReference type="InterPro" id="IPR054734">
    <property type="entry name" value="PqqF-like_C_4"/>
</dbReference>
<evidence type="ECO:0000259" key="10">
    <source>
        <dbReference type="Pfam" id="PF05193"/>
    </source>
</evidence>
<dbReference type="PANTHER" id="PTHR43690:SF18">
    <property type="entry name" value="INSULIN-DEGRADING ENZYME-RELATED"/>
    <property type="match status" value="1"/>
</dbReference>
<gene>
    <name evidence="13" type="ORF">PV327_004936</name>
</gene>
<evidence type="ECO:0000256" key="2">
    <source>
        <dbReference type="ARBA" id="ARBA00022670"/>
    </source>
</evidence>
<feature type="domain" description="Peptidase M16 C-terminal" evidence="10">
    <location>
        <begin position="368"/>
        <end position="552"/>
    </location>
</feature>
<dbReference type="InterPro" id="IPR011765">
    <property type="entry name" value="Pept_M16_N"/>
</dbReference>
<keyword evidence="4" id="KW-0378">Hydrolase</keyword>
<evidence type="ECO:0000256" key="1">
    <source>
        <dbReference type="ARBA" id="ARBA00007261"/>
    </source>
</evidence>
<dbReference type="InterPro" id="IPR050626">
    <property type="entry name" value="Peptidase_M16"/>
</dbReference>
<evidence type="ECO:0000259" key="11">
    <source>
        <dbReference type="Pfam" id="PF16187"/>
    </source>
</evidence>
<dbReference type="PROSITE" id="PS00143">
    <property type="entry name" value="INSULINASE"/>
    <property type="match status" value="1"/>
</dbReference>
<dbReference type="GO" id="GO:0046872">
    <property type="term" value="F:metal ion binding"/>
    <property type="evidence" value="ECO:0007669"/>
    <property type="project" value="UniProtKB-KW"/>
</dbReference>
<reference evidence="13" key="1">
    <citation type="journal article" date="2023" name="bioRxiv">
        <title>Scaffold-level genome assemblies of two parasitoid biocontrol wasps reveal the parthenogenesis mechanism and an associated novel virus.</title>
        <authorList>
            <person name="Inwood S."/>
            <person name="Skelly J."/>
            <person name="Guhlin J."/>
            <person name="Harrop T."/>
            <person name="Goldson S."/>
            <person name="Dearden P."/>
        </authorList>
    </citation>
    <scope>NUCLEOTIDE SEQUENCE</scope>
    <source>
        <strain evidence="13">Lincoln</strain>
        <tissue evidence="13">Whole body</tissue>
    </source>
</reference>
<evidence type="ECO:0000256" key="8">
    <source>
        <dbReference type="SAM" id="MobiDB-lite"/>
    </source>
</evidence>
<feature type="compositionally biased region" description="Basic and acidic residues" evidence="8">
    <location>
        <begin position="132"/>
        <end position="145"/>
    </location>
</feature>
<evidence type="ECO:0000313" key="14">
    <source>
        <dbReference type="Proteomes" id="UP001168972"/>
    </source>
</evidence>
<dbReference type="Pfam" id="PF00675">
    <property type="entry name" value="Peptidase_M16"/>
    <property type="match status" value="1"/>
</dbReference>
<dbReference type="InterPro" id="IPR007863">
    <property type="entry name" value="Peptidase_M16_C"/>
</dbReference>
<dbReference type="Gene3D" id="3.30.830.10">
    <property type="entry name" value="Metalloenzyme, LuxS/M16 peptidase-like"/>
    <property type="match status" value="4"/>
</dbReference>
<dbReference type="Pfam" id="PF22456">
    <property type="entry name" value="PqqF-like_C_4"/>
    <property type="match status" value="1"/>
</dbReference>
<protein>
    <recommendedName>
        <fullName evidence="15">Nardilysin</fullName>
    </recommendedName>
</protein>
<sequence>MQMTVLSSVSQSVFKCVLTKVPNLFFIMPKRAFNSPPLKKRIRIKHNKRMRYESMIPTNKMRKIHSIPNLNNSHSNSMLDSHENENNVKMEQSVDDVKVQYLDTPVKSENDKKEYRVIKLSNGLTALLISDTHGDNRRENDDKQSTKTATLSTISTSENEISEDESSTDEDSGEDEDDDDDDEDEDDDGDDDDDDDDDEDNDDRKCSAKSSKKEEKMAACGLCVGVGSFSDPPEIPGLAHFLEHMVFMGSEKYPDENDFDAFIRKRGGSDNASTECEQTTFHFEIDEKYLLGALDRFAQFFISPLMYRDAISREREAVESEFQMALPSDSYRKEQLFCSFAQPNHPATKFTWGNLVTLRDNVTDDNLYEKLHEFRKRHYSAHRMTLAIQARLSLDVLEDYVKKCFSAVPNNNLPPDDFTGFVGAKSFDTSGFRRFYKLKPAKDVCQIELTWAMPSLYHLYRVKPHQYVSWIIGHEGKGSLISYLRKKMWALDICSGNDESGFEHSSMYALFNLSIILTDDGYAHLKEVLDAVFSYINMMRKLGPQQRIYDEIHMIEETNFKFIDDDTPSDYVEDLCENMHFYPPIDYIRGSSLYFEYDPDSIMKCMNTLTPDNVNIIIFDKKFDDTTFEKIEPWFKTKYTDTEIPYDWIESWKNIEPFHEFHLPEPNIFVTTDFSLIPVESADYPVKIHQDNLSEIWYKPDDKFRMPECYMYFYLISPLIRASPAGTAMLDMMVIGLKLLLVEELYPATAVELNQSIEASTEGMMVKISGFNQKLPLVLETISNYIAKCSDLITDDLFQLIKMEQLKSYYNLFLKPSKLGKDVRLSILMLTEWSAVDKHAACIHISFEQFKNFIIDFTKHLYISSLVQGNMTRDEVIGHSLKFFKTLQCGPMRLNTLPELRVVKLPLGSQCCRVQNFNDTDANSVVTNYYQSTLFSIEDTAIIETLLMIMEEPLFNQLRTQEQLGYNVFCTVRDTYGVSGYSISVCTQVDKFSVEHVDNRIEEFLKTFNETLRNMSQSELDSVKEGLIKIKKCADIHLKEEVSRHWSEIVSKYYMFDRSLKEVEAIELITIEQLCNWMNQHIVGGEKWRKLSIQIVGNITNPSDEEPMQSEQDAIMKDGSATGYDFRYLGNLPTEKDKKSNEYFIMDITKYKQKLYVFPVHPTTS</sequence>
<dbReference type="Proteomes" id="UP001168972">
    <property type="component" value="Unassembled WGS sequence"/>
</dbReference>
<feature type="region of interest" description="Disordered" evidence="8">
    <location>
        <begin position="131"/>
        <end position="210"/>
    </location>
</feature>
<accession>A0AA39FDH3</accession>
<name>A0AA39FDH3_MICHY</name>
<dbReference type="FunFam" id="3.30.830.10:FF:000005">
    <property type="entry name" value="nardilysin isoform X1"/>
    <property type="match status" value="1"/>
</dbReference>
<dbReference type="GO" id="GO:0004222">
    <property type="term" value="F:metalloendopeptidase activity"/>
    <property type="evidence" value="ECO:0007669"/>
    <property type="project" value="InterPro"/>
</dbReference>
<evidence type="ECO:0000313" key="13">
    <source>
        <dbReference type="EMBL" id="KAK0167553.1"/>
    </source>
</evidence>
<evidence type="ECO:0008006" key="15">
    <source>
        <dbReference type="Google" id="ProtNLM"/>
    </source>
</evidence>
<evidence type="ECO:0000256" key="3">
    <source>
        <dbReference type="ARBA" id="ARBA00022723"/>
    </source>
</evidence>
<keyword evidence="2" id="KW-0645">Protease</keyword>
<dbReference type="PANTHER" id="PTHR43690">
    <property type="entry name" value="NARDILYSIN"/>
    <property type="match status" value="1"/>
</dbReference>
<dbReference type="GO" id="GO:0006508">
    <property type="term" value="P:proteolysis"/>
    <property type="evidence" value="ECO:0007669"/>
    <property type="project" value="UniProtKB-KW"/>
</dbReference>
<dbReference type="InterPro" id="IPR001431">
    <property type="entry name" value="Pept_M16_Zn_BS"/>
</dbReference>
<dbReference type="InterPro" id="IPR032632">
    <property type="entry name" value="Peptidase_M16_M"/>
</dbReference>
<comment type="caution">
    <text evidence="13">The sequence shown here is derived from an EMBL/GenBank/DDBJ whole genome shotgun (WGS) entry which is preliminary data.</text>
</comment>
<evidence type="ECO:0000256" key="7">
    <source>
        <dbReference type="RuleBase" id="RU004447"/>
    </source>
</evidence>
<feature type="domain" description="Peptidase M16 N-terminal" evidence="9">
    <location>
        <begin position="211"/>
        <end position="343"/>
    </location>
</feature>
<dbReference type="GO" id="GO:0005737">
    <property type="term" value="C:cytoplasm"/>
    <property type="evidence" value="ECO:0007669"/>
    <property type="project" value="UniProtKB-ARBA"/>
</dbReference>
<evidence type="ECO:0000259" key="9">
    <source>
        <dbReference type="Pfam" id="PF00675"/>
    </source>
</evidence>
<dbReference type="AlphaFoldDB" id="A0AA39FDH3"/>
<keyword evidence="3" id="KW-0479">Metal-binding</keyword>
<feature type="domain" description="Coenzyme PQQ synthesis protein F-like C-terminal lobe" evidence="12">
    <location>
        <begin position="948"/>
        <end position="1046"/>
    </location>
</feature>
<feature type="compositionally biased region" description="Acidic residues" evidence="8">
    <location>
        <begin position="160"/>
        <end position="201"/>
    </location>
</feature>
<evidence type="ECO:0000256" key="6">
    <source>
        <dbReference type="ARBA" id="ARBA00023049"/>
    </source>
</evidence>
<dbReference type="Pfam" id="PF05193">
    <property type="entry name" value="Peptidase_M16_C"/>
    <property type="match status" value="1"/>
</dbReference>
<organism evidence="13 14">
    <name type="scientific">Microctonus hyperodae</name>
    <name type="common">Parasitoid wasp</name>
    <dbReference type="NCBI Taxonomy" id="165561"/>
    <lineage>
        <taxon>Eukaryota</taxon>
        <taxon>Metazoa</taxon>
        <taxon>Ecdysozoa</taxon>
        <taxon>Arthropoda</taxon>
        <taxon>Hexapoda</taxon>
        <taxon>Insecta</taxon>
        <taxon>Pterygota</taxon>
        <taxon>Neoptera</taxon>
        <taxon>Endopterygota</taxon>
        <taxon>Hymenoptera</taxon>
        <taxon>Apocrita</taxon>
        <taxon>Ichneumonoidea</taxon>
        <taxon>Braconidae</taxon>
        <taxon>Euphorinae</taxon>
        <taxon>Microctonus</taxon>
    </lineage>
</organism>
<keyword evidence="14" id="KW-1185">Reference proteome</keyword>
<comment type="similarity">
    <text evidence="1 7">Belongs to the peptidase M16 family.</text>
</comment>
<dbReference type="Pfam" id="PF16187">
    <property type="entry name" value="Peptidase_M16_M"/>
    <property type="match status" value="1"/>
</dbReference>
<reference evidence="13" key="2">
    <citation type="submission" date="2023-03" db="EMBL/GenBank/DDBJ databases">
        <authorList>
            <person name="Inwood S.N."/>
            <person name="Skelly J.G."/>
            <person name="Guhlin J."/>
            <person name="Harrop T.W.R."/>
            <person name="Goldson S.G."/>
            <person name="Dearden P.K."/>
        </authorList>
    </citation>
    <scope>NUCLEOTIDE SEQUENCE</scope>
    <source>
        <strain evidence="13">Lincoln</strain>
        <tissue evidence="13">Whole body</tissue>
    </source>
</reference>
<keyword evidence="6" id="KW-0482">Metalloprotease</keyword>
<evidence type="ECO:0000259" key="12">
    <source>
        <dbReference type="Pfam" id="PF22456"/>
    </source>
</evidence>
<evidence type="ECO:0000256" key="4">
    <source>
        <dbReference type="ARBA" id="ARBA00022801"/>
    </source>
</evidence>
<dbReference type="InterPro" id="IPR011249">
    <property type="entry name" value="Metalloenz_LuxS/M16"/>
</dbReference>
<proteinExistence type="inferred from homology"/>
<dbReference type="EMBL" id="JAQQBR010001832">
    <property type="protein sequence ID" value="KAK0167553.1"/>
    <property type="molecule type" value="Genomic_DNA"/>
</dbReference>
<keyword evidence="5" id="KW-0862">Zinc</keyword>